<proteinExistence type="predicted"/>
<evidence type="ECO:0000313" key="4">
    <source>
        <dbReference type="Proteomes" id="UP000321046"/>
    </source>
</evidence>
<dbReference type="EMBL" id="VOSL01000025">
    <property type="protein sequence ID" value="TXD39873.1"/>
    <property type="molecule type" value="Genomic_DNA"/>
</dbReference>
<keyword evidence="2" id="KW-0812">Transmembrane</keyword>
<dbReference type="OrthoDB" id="5511847at2"/>
<dbReference type="AlphaFoldDB" id="A0A5C6XCW9"/>
<sequence>MSTKSPNTGRQGAVESHQLDDGAFELVVDDVASGASGAASSGAGASGGAASKGSGVGGKLLAIGGVVAIGIGAVLAVSLMFGDTSEPGDDEVELDEVPSFRPYEGSGAVAAPAPEPRVRERRPTQGWEVEEQGDEILVNGEPAEPDWRITERDVIGKEIDGERIIADSKGEPMSKIEAEIRARKMVEAIDESEYEFERRMRVRDALNSRIMVPSREGIGKVELAPGVSLGSELQEQLLQRYGATGAALEGQGDEGEVVEGEEGYYDEDEAYYEDEAYLEEEEYLEDEAWDDPTY</sequence>
<dbReference type="RefSeq" id="WP_146973651.1">
    <property type="nucleotide sequence ID" value="NZ_VOSL01000025.1"/>
</dbReference>
<feature type="region of interest" description="Disordered" evidence="1">
    <location>
        <begin position="100"/>
        <end position="125"/>
    </location>
</feature>
<evidence type="ECO:0000256" key="2">
    <source>
        <dbReference type="SAM" id="Phobius"/>
    </source>
</evidence>
<feature type="compositionally biased region" description="Polar residues" evidence="1">
    <location>
        <begin position="1"/>
        <end position="10"/>
    </location>
</feature>
<protein>
    <submittedName>
        <fullName evidence="3">Uncharacterized protein</fullName>
    </submittedName>
</protein>
<evidence type="ECO:0000313" key="3">
    <source>
        <dbReference type="EMBL" id="TXD39873.1"/>
    </source>
</evidence>
<feature type="region of interest" description="Disordered" evidence="1">
    <location>
        <begin position="1"/>
        <end position="21"/>
    </location>
</feature>
<dbReference type="Proteomes" id="UP000321046">
    <property type="component" value="Unassembled WGS sequence"/>
</dbReference>
<accession>A0A5C6XCW9</accession>
<keyword evidence="2" id="KW-1133">Transmembrane helix</keyword>
<keyword evidence="2" id="KW-0472">Membrane</keyword>
<feature type="transmembrane region" description="Helical" evidence="2">
    <location>
        <begin position="60"/>
        <end position="81"/>
    </location>
</feature>
<name>A0A5C6XCW9_9DELT</name>
<gene>
    <name evidence="3" type="ORF">FRC96_06270</name>
</gene>
<comment type="caution">
    <text evidence="3">The sequence shown here is derived from an EMBL/GenBank/DDBJ whole genome shotgun (WGS) entry which is preliminary data.</text>
</comment>
<reference evidence="3 4" key="1">
    <citation type="submission" date="2019-08" db="EMBL/GenBank/DDBJ databases">
        <title>Bradymonadales sp. TMQ2.</title>
        <authorList>
            <person name="Liang Q."/>
        </authorList>
    </citation>
    <scope>NUCLEOTIDE SEQUENCE [LARGE SCALE GENOMIC DNA]</scope>
    <source>
        <strain evidence="3 4">TMQ2</strain>
    </source>
</reference>
<organism evidence="3 4">
    <name type="scientific">Lujinxingia vulgaris</name>
    <dbReference type="NCBI Taxonomy" id="2600176"/>
    <lineage>
        <taxon>Bacteria</taxon>
        <taxon>Deltaproteobacteria</taxon>
        <taxon>Bradymonadales</taxon>
        <taxon>Lujinxingiaceae</taxon>
        <taxon>Lujinxingia</taxon>
    </lineage>
</organism>
<evidence type="ECO:0000256" key="1">
    <source>
        <dbReference type="SAM" id="MobiDB-lite"/>
    </source>
</evidence>